<evidence type="ECO:0000313" key="4">
    <source>
        <dbReference type="EMBL" id="EKA61366.1"/>
    </source>
</evidence>
<evidence type="ECO:0000256" key="2">
    <source>
        <dbReference type="ARBA" id="ARBA00023315"/>
    </source>
</evidence>
<comment type="caution">
    <text evidence="4">The sequence shown here is derived from an EMBL/GenBank/DDBJ whole genome shotgun (WGS) entry which is preliminary data.</text>
</comment>
<dbReference type="Pfam" id="PF12710">
    <property type="entry name" value="HAD"/>
    <property type="match status" value="1"/>
</dbReference>
<feature type="domain" description="Phospholipid/glycerol acyltransferase" evidence="3">
    <location>
        <begin position="265"/>
        <end position="387"/>
    </location>
</feature>
<dbReference type="RefSeq" id="WP_007926833.1">
    <property type="nucleotide sequence ID" value="NZ_ALWX01000031.1"/>
</dbReference>
<dbReference type="eggNOG" id="COG0560">
    <property type="taxonomic scope" value="Bacteria"/>
</dbReference>
<dbReference type="InterPro" id="IPR023214">
    <property type="entry name" value="HAD_sf"/>
</dbReference>
<sequence length="485" mass="52585">MTGAAFFDLDRTLLPKASGPALSAAMRQTGVVSARMPGEALLFGYFNLLGESLGSIALARQAVLVAKGKPADAFDDAAQLAADVLEPMVGPFARMLIDEHHEAGRPVVLATTTPEHLVLPLAERLGIDYVIATRYEVGDDGRFTGRNDGHFVWSMGKIAAVRDFAEEEGIDLDASFAYSDSIYDAPLLRAVGNPGAVNPDPRLQALAIAARWPVLHFDTSPGVMKLPVIGVELQRAIALLSRPEVFPYAKFTVRGTEHIPDAGPAILVGNHRSYFDLVAMAVAFRRTPRSARFLGKKELFDVPGLGTVFRAGGGISVDRRQDDPDSPDAFASAVRAIRGGELVAMMPEGTIPRGIPFFEPGMTGFPGAARLAHLTHAPVIPFAITGTEKVWPRSAKLPRMLTNPLTRPEVTVTFGEPVELKYRSVPRDMERVFDAITDLLPDEVRTPPRPTLAELALTYPDGRVPVEDRWYAADVDDDEVVEYGE</sequence>
<dbReference type="OrthoDB" id="25607at2"/>
<dbReference type="InterPro" id="IPR036412">
    <property type="entry name" value="HAD-like_sf"/>
</dbReference>
<dbReference type="Proteomes" id="UP000004474">
    <property type="component" value="Unassembled WGS sequence"/>
</dbReference>
<dbReference type="GO" id="GO:0016787">
    <property type="term" value="F:hydrolase activity"/>
    <property type="evidence" value="ECO:0007669"/>
    <property type="project" value="UniProtKB-KW"/>
</dbReference>
<dbReference type="PATRIC" id="fig|1210046.3.peg.1496"/>
<protein>
    <submittedName>
        <fullName evidence="5">HAD-IB family hydrolase</fullName>
    </submittedName>
    <submittedName>
        <fullName evidence="4">Morphological differentiation-associated protein</fullName>
    </submittedName>
</protein>
<evidence type="ECO:0000313" key="5">
    <source>
        <dbReference type="EMBL" id="RWU82785.1"/>
    </source>
</evidence>
<keyword evidence="7" id="KW-1185">Reference proteome</keyword>
<evidence type="ECO:0000313" key="6">
    <source>
        <dbReference type="Proteomes" id="UP000004474"/>
    </source>
</evidence>
<dbReference type="Gene3D" id="3.40.50.1000">
    <property type="entry name" value="HAD superfamily/HAD-like"/>
    <property type="match status" value="1"/>
</dbReference>
<dbReference type="eggNOG" id="COG0204">
    <property type="taxonomic scope" value="Bacteria"/>
</dbReference>
<dbReference type="CDD" id="cd07989">
    <property type="entry name" value="LPLAT_AGPAT-like"/>
    <property type="match status" value="1"/>
</dbReference>
<gene>
    <name evidence="4" type="ORF">B277_07800</name>
    <name evidence="5" type="ORF">CWN80_11640</name>
</gene>
<dbReference type="EMBL" id="ALWX01000031">
    <property type="protein sequence ID" value="EKA61366.1"/>
    <property type="molecule type" value="Genomic_DNA"/>
</dbReference>
<dbReference type="SUPFAM" id="SSF56784">
    <property type="entry name" value="HAD-like"/>
    <property type="match status" value="1"/>
</dbReference>
<dbReference type="GO" id="GO:0003841">
    <property type="term" value="F:1-acylglycerol-3-phosphate O-acyltransferase activity"/>
    <property type="evidence" value="ECO:0007669"/>
    <property type="project" value="TreeGrafter"/>
</dbReference>
<dbReference type="NCBIfam" id="TIGR01488">
    <property type="entry name" value="HAD-SF-IB"/>
    <property type="match status" value="1"/>
</dbReference>
<evidence type="ECO:0000313" key="7">
    <source>
        <dbReference type="Proteomes" id="UP000288711"/>
    </source>
</evidence>
<proteinExistence type="predicted"/>
<dbReference type="InterPro" id="IPR006385">
    <property type="entry name" value="HAD_hydro_SerB1"/>
</dbReference>
<evidence type="ECO:0000259" key="3">
    <source>
        <dbReference type="SMART" id="SM00563"/>
    </source>
</evidence>
<reference evidence="5" key="3">
    <citation type="submission" date="2017-11" db="EMBL/GenBank/DDBJ databases">
        <authorList>
            <person name="Seuylemezian A."/>
            <person name="Cooper K."/>
            <person name="Vaishampayan P."/>
        </authorList>
    </citation>
    <scope>NUCLEOTIDE SEQUENCE</scope>
    <source>
        <strain evidence="5">PVAS-1</strain>
    </source>
</reference>
<organism evidence="4 6">
    <name type="scientific">Janibacter hoylei PVAS-1</name>
    <dbReference type="NCBI Taxonomy" id="1210046"/>
    <lineage>
        <taxon>Bacteria</taxon>
        <taxon>Bacillati</taxon>
        <taxon>Actinomycetota</taxon>
        <taxon>Actinomycetes</taxon>
        <taxon>Micrococcales</taxon>
        <taxon>Intrasporangiaceae</taxon>
        <taxon>Janibacter</taxon>
    </lineage>
</organism>
<dbReference type="EMBL" id="PIPF01000010">
    <property type="protein sequence ID" value="RWU82785.1"/>
    <property type="molecule type" value="Genomic_DNA"/>
</dbReference>
<reference evidence="4 6" key="2">
    <citation type="journal article" date="2012" name="J. Bacteriol.">
        <title>Genome Sequence of Janibacter hoylei MTCC8307, Isolated from the Stratospheric Air.</title>
        <authorList>
            <person name="Pawar S.P."/>
            <person name="Dhotre D.P."/>
            <person name="Shetty S.A."/>
            <person name="Chowdhury S.P."/>
            <person name="Chaudhari B.L."/>
            <person name="Shouche Y.S."/>
        </authorList>
    </citation>
    <scope>NUCLEOTIDE SEQUENCE [LARGE SCALE GENOMIC DNA]</scope>
    <source>
        <strain evidence="4 6">PVAS-1</strain>
    </source>
</reference>
<dbReference type="SUPFAM" id="SSF69593">
    <property type="entry name" value="Glycerol-3-phosphate (1)-acyltransferase"/>
    <property type="match status" value="1"/>
</dbReference>
<dbReference type="AlphaFoldDB" id="K1E2Z4"/>
<dbReference type="CDD" id="cd02612">
    <property type="entry name" value="HAD_PGPPase"/>
    <property type="match status" value="1"/>
</dbReference>
<reference evidence="5 7" key="1">
    <citation type="journal article" date="2009" name="Int. J. Syst. Evol. Microbiol.">
        <title>Janibacter hoylei sp. nov., Bacillus isronensis sp. nov. and Bacillus aryabhattai sp. nov., isolated from cryotubes used for collecting air from the upper atmosphere.</title>
        <authorList>
            <person name="Shivaji S."/>
            <person name="Chaturvedi P."/>
            <person name="Begum Z."/>
            <person name="Pindi P.K."/>
            <person name="Manorama R."/>
            <person name="Padmanaban D.A."/>
            <person name="Shouche Y.S."/>
            <person name="Pawar S."/>
            <person name="Vaishampayan P."/>
            <person name="Dutt C.B."/>
            <person name="Datta G.N."/>
            <person name="Manchanda R.K."/>
            <person name="Rao U.R."/>
            <person name="Bhargava P.M."/>
            <person name="Narlikar J.V."/>
        </authorList>
    </citation>
    <scope>NUCLEOTIDE SEQUENCE [LARGE SCALE GENOMIC DNA]</scope>
    <source>
        <strain evidence="5 7">PVAS-1</strain>
    </source>
</reference>
<name>K1E2Z4_9MICO</name>
<dbReference type="PANTHER" id="PTHR10434">
    <property type="entry name" value="1-ACYL-SN-GLYCEROL-3-PHOSPHATE ACYLTRANSFERASE"/>
    <property type="match status" value="1"/>
</dbReference>
<dbReference type="NCBIfam" id="TIGR01490">
    <property type="entry name" value="HAD-SF-IB-hyp1"/>
    <property type="match status" value="1"/>
</dbReference>
<dbReference type="GO" id="GO:0006654">
    <property type="term" value="P:phosphatidic acid biosynthetic process"/>
    <property type="evidence" value="ECO:0007669"/>
    <property type="project" value="TreeGrafter"/>
</dbReference>
<keyword evidence="2" id="KW-0012">Acyltransferase</keyword>
<dbReference type="Gene3D" id="1.20.1440.100">
    <property type="entry name" value="SG protein - dephosphorylation function"/>
    <property type="match status" value="1"/>
</dbReference>
<accession>K1E2Z4</accession>
<dbReference type="PANTHER" id="PTHR10434:SF11">
    <property type="entry name" value="1-ACYL-SN-GLYCEROL-3-PHOSPHATE ACYLTRANSFERASE"/>
    <property type="match status" value="1"/>
</dbReference>
<evidence type="ECO:0000256" key="1">
    <source>
        <dbReference type="ARBA" id="ARBA00022679"/>
    </source>
</evidence>
<keyword evidence="5" id="KW-0378">Hydrolase</keyword>
<dbReference type="STRING" id="1210046.B277_07800"/>
<dbReference type="Pfam" id="PF01553">
    <property type="entry name" value="Acyltransferase"/>
    <property type="match status" value="1"/>
</dbReference>
<keyword evidence="1" id="KW-0808">Transferase</keyword>
<dbReference type="SMART" id="SM00563">
    <property type="entry name" value="PlsC"/>
    <property type="match status" value="1"/>
</dbReference>
<dbReference type="Proteomes" id="UP000288711">
    <property type="component" value="Unassembled WGS sequence"/>
</dbReference>
<dbReference type="InterPro" id="IPR002123">
    <property type="entry name" value="Plipid/glycerol_acylTrfase"/>
</dbReference>